<dbReference type="FunFam" id="3.30.1490.180:FF:000003">
    <property type="entry name" value="DNA-directed RNA polymerase subunit"/>
    <property type="match status" value="1"/>
</dbReference>
<evidence type="ECO:0000256" key="11">
    <source>
        <dbReference type="ARBA" id="ARBA00048552"/>
    </source>
</evidence>
<comment type="similarity">
    <text evidence="2 12">Belongs to the RNA polymerase beta' chain family.</text>
</comment>
<dbReference type="GO" id="GO:0046872">
    <property type="term" value="F:metal ion binding"/>
    <property type="evidence" value="ECO:0007669"/>
    <property type="project" value="UniProtKB-KW"/>
</dbReference>
<evidence type="ECO:0000256" key="7">
    <source>
        <dbReference type="ARBA" id="ARBA00022833"/>
    </source>
</evidence>
<evidence type="ECO:0000256" key="12">
    <source>
        <dbReference type="RuleBase" id="RU004279"/>
    </source>
</evidence>
<dbReference type="PANTHER" id="PTHR19376:SF11">
    <property type="entry name" value="DNA-DIRECTED RNA POLYMERASE I SUBUNIT RPA1"/>
    <property type="match status" value="1"/>
</dbReference>
<dbReference type="InterPro" id="IPR007083">
    <property type="entry name" value="RNA_pol_Rpb1_4"/>
</dbReference>
<evidence type="ECO:0000256" key="8">
    <source>
        <dbReference type="ARBA" id="ARBA00022842"/>
    </source>
</evidence>
<evidence type="ECO:0000256" key="10">
    <source>
        <dbReference type="ARBA" id="ARBA00023242"/>
    </source>
</evidence>
<dbReference type="Proteomes" id="UP000029964">
    <property type="component" value="Unassembled WGS sequence"/>
</dbReference>
<dbReference type="CDD" id="cd02735">
    <property type="entry name" value="RNAP_I_Rpa1_C"/>
    <property type="match status" value="1"/>
</dbReference>
<dbReference type="InterPro" id="IPR042102">
    <property type="entry name" value="RNA_pol_Rpb1_3_sf"/>
</dbReference>
<evidence type="ECO:0000256" key="9">
    <source>
        <dbReference type="ARBA" id="ARBA00023163"/>
    </source>
</evidence>
<keyword evidence="16" id="KW-1185">Reference proteome</keyword>
<evidence type="ECO:0000313" key="16">
    <source>
        <dbReference type="Proteomes" id="UP000029964"/>
    </source>
</evidence>
<evidence type="ECO:0000256" key="4">
    <source>
        <dbReference type="ARBA" id="ARBA00022679"/>
    </source>
</evidence>
<dbReference type="Gene3D" id="3.30.1490.180">
    <property type="entry name" value="RNA polymerase ii"/>
    <property type="match status" value="1"/>
</dbReference>
<organism evidence="15 16">
    <name type="scientific">Hapsidospora chrysogenum (strain ATCC 11550 / CBS 779.69 / DSM 880 / IAM 14645 / JCM 23072 / IMI 49137)</name>
    <name type="common">Acremonium chrysogenum</name>
    <dbReference type="NCBI Taxonomy" id="857340"/>
    <lineage>
        <taxon>Eukaryota</taxon>
        <taxon>Fungi</taxon>
        <taxon>Dikarya</taxon>
        <taxon>Ascomycota</taxon>
        <taxon>Pezizomycotina</taxon>
        <taxon>Sordariomycetes</taxon>
        <taxon>Hypocreomycetidae</taxon>
        <taxon>Hypocreales</taxon>
        <taxon>Bionectriaceae</taxon>
        <taxon>Hapsidospora</taxon>
    </lineage>
</organism>
<dbReference type="InterPro" id="IPR007081">
    <property type="entry name" value="RNA_pol_Rpb1_5"/>
</dbReference>
<proteinExistence type="inferred from homology"/>
<feature type="compositionally biased region" description="Acidic residues" evidence="13">
    <location>
        <begin position="1420"/>
        <end position="1430"/>
    </location>
</feature>
<protein>
    <recommendedName>
        <fullName evidence="12">DNA-directed RNA polymerase subunit</fullName>
        <ecNumber evidence="12">2.7.7.6</ecNumber>
    </recommendedName>
</protein>
<dbReference type="InterPro" id="IPR000722">
    <property type="entry name" value="RNA_pol_asu"/>
</dbReference>
<dbReference type="EMBL" id="JPKY01000015">
    <property type="protein sequence ID" value="KFH46796.1"/>
    <property type="molecule type" value="Genomic_DNA"/>
</dbReference>
<dbReference type="OrthoDB" id="270392at2759"/>
<comment type="caution">
    <text evidence="15">The sequence shown here is derived from an EMBL/GenBank/DDBJ whole genome shotgun (WGS) entry which is preliminary data.</text>
</comment>
<dbReference type="InterPro" id="IPR007066">
    <property type="entry name" value="RNA_pol_Rpb1_3"/>
</dbReference>
<keyword evidence="8" id="KW-0460">Magnesium</keyword>
<dbReference type="SUPFAM" id="SSF64484">
    <property type="entry name" value="beta and beta-prime subunits of DNA dependent RNA-polymerase"/>
    <property type="match status" value="1"/>
</dbReference>
<evidence type="ECO:0000256" key="3">
    <source>
        <dbReference type="ARBA" id="ARBA00022478"/>
    </source>
</evidence>
<feature type="region of interest" description="Disordered" evidence="13">
    <location>
        <begin position="1365"/>
        <end position="1463"/>
    </location>
</feature>
<feature type="domain" description="RNA polymerase N-terminal" evidence="14">
    <location>
        <begin position="363"/>
        <end position="683"/>
    </location>
</feature>
<keyword evidence="4 12" id="KW-0808">Transferase</keyword>
<evidence type="ECO:0000256" key="2">
    <source>
        <dbReference type="ARBA" id="ARBA00006460"/>
    </source>
</evidence>
<dbReference type="SMART" id="SM00663">
    <property type="entry name" value="RPOLA_N"/>
    <property type="match status" value="1"/>
</dbReference>
<dbReference type="InterPro" id="IPR007080">
    <property type="entry name" value="RNA_pol_Rpb1_1"/>
</dbReference>
<dbReference type="FunFam" id="4.10.860.120:FF:000006">
    <property type="entry name" value="DNA-directed RNA polymerase subunit"/>
    <property type="match status" value="1"/>
</dbReference>
<comment type="subcellular location">
    <subcellularLocation>
        <location evidence="1">Nucleus</location>
    </subcellularLocation>
</comment>
<dbReference type="Gene3D" id="1.10.132.30">
    <property type="match status" value="1"/>
</dbReference>
<feature type="compositionally biased region" description="Acidic residues" evidence="13">
    <location>
        <begin position="1371"/>
        <end position="1382"/>
    </location>
</feature>
<evidence type="ECO:0000256" key="13">
    <source>
        <dbReference type="SAM" id="MobiDB-lite"/>
    </source>
</evidence>
<dbReference type="InterPro" id="IPR038120">
    <property type="entry name" value="Rpb1_funnel_sf"/>
</dbReference>
<keyword evidence="6" id="KW-0479">Metal-binding</keyword>
<dbReference type="Gene3D" id="1.10.274.100">
    <property type="entry name" value="RNA polymerase Rpb1, domain 3"/>
    <property type="match status" value="1"/>
</dbReference>
<keyword evidence="3 12" id="KW-0240">DNA-directed RNA polymerase</keyword>
<gene>
    <name evidence="15" type="ORF">ACRE_023040</name>
</gene>
<keyword evidence="9 12" id="KW-0804">Transcription</keyword>
<name>A0A086TBR4_HAPC1</name>
<dbReference type="Gene3D" id="3.30.70.2850">
    <property type="match status" value="1"/>
</dbReference>
<dbReference type="PANTHER" id="PTHR19376">
    <property type="entry name" value="DNA-DIRECTED RNA POLYMERASE"/>
    <property type="match status" value="1"/>
</dbReference>
<dbReference type="Pfam" id="PF00623">
    <property type="entry name" value="RNA_pol_Rpb1_2"/>
    <property type="match status" value="1"/>
</dbReference>
<dbReference type="InterPro" id="IPR006592">
    <property type="entry name" value="RNA_pol_N"/>
</dbReference>
<feature type="compositionally biased region" description="Acidic residues" evidence="13">
    <location>
        <begin position="1444"/>
        <end position="1459"/>
    </location>
</feature>
<dbReference type="Gene3D" id="4.10.860.120">
    <property type="entry name" value="RNA polymerase II, clamp domain"/>
    <property type="match status" value="1"/>
</dbReference>
<dbReference type="Pfam" id="PF04983">
    <property type="entry name" value="RNA_pol_Rpb1_3"/>
    <property type="match status" value="1"/>
</dbReference>
<feature type="compositionally biased region" description="Basic and acidic residues" evidence="13">
    <location>
        <begin position="1409"/>
        <end position="1419"/>
    </location>
</feature>
<dbReference type="Gene3D" id="2.40.40.20">
    <property type="match status" value="1"/>
</dbReference>
<evidence type="ECO:0000256" key="6">
    <source>
        <dbReference type="ARBA" id="ARBA00022723"/>
    </source>
</evidence>
<dbReference type="CDD" id="cd01435">
    <property type="entry name" value="RNAP_I_RPA1_N"/>
    <property type="match status" value="1"/>
</dbReference>
<dbReference type="Pfam" id="PF04997">
    <property type="entry name" value="RNA_pol_Rpb1_1"/>
    <property type="match status" value="1"/>
</dbReference>
<dbReference type="InterPro" id="IPR015699">
    <property type="entry name" value="DNA-dir_RNA_pol1_lsu_N"/>
</dbReference>
<evidence type="ECO:0000256" key="5">
    <source>
        <dbReference type="ARBA" id="ARBA00022695"/>
    </source>
</evidence>
<evidence type="ECO:0000313" key="15">
    <source>
        <dbReference type="EMBL" id="KFH46796.1"/>
    </source>
</evidence>
<keyword evidence="10" id="KW-0539">Nucleus</keyword>
<evidence type="ECO:0000256" key="1">
    <source>
        <dbReference type="ARBA" id="ARBA00004123"/>
    </source>
</evidence>
<dbReference type="Pfam" id="PF05000">
    <property type="entry name" value="RNA_pol_Rpb1_4"/>
    <property type="match status" value="1"/>
</dbReference>
<comment type="function">
    <text evidence="12">DNA-dependent RNA polymerase catalyzes the transcription of DNA into RNA using the four ribonucleoside triphosphates as substrates.</text>
</comment>
<keyword evidence="7" id="KW-0862">Zinc</keyword>
<keyword evidence="5 12" id="KW-0548">Nucleotidyltransferase</keyword>
<dbReference type="InterPro" id="IPR044893">
    <property type="entry name" value="RNA_pol_Rpb1_clamp_domain"/>
</dbReference>
<dbReference type="STRING" id="857340.A0A086TBR4"/>
<dbReference type="GO" id="GO:0005736">
    <property type="term" value="C:RNA polymerase I complex"/>
    <property type="evidence" value="ECO:0007669"/>
    <property type="project" value="UniProtKB-ARBA"/>
</dbReference>
<dbReference type="GO" id="GO:0003677">
    <property type="term" value="F:DNA binding"/>
    <property type="evidence" value="ECO:0007669"/>
    <property type="project" value="InterPro"/>
</dbReference>
<comment type="catalytic activity">
    <reaction evidence="11 12">
        <text>RNA(n) + a ribonucleoside 5'-triphosphate = RNA(n+1) + diphosphate</text>
        <dbReference type="Rhea" id="RHEA:21248"/>
        <dbReference type="Rhea" id="RHEA-COMP:14527"/>
        <dbReference type="Rhea" id="RHEA-COMP:17342"/>
        <dbReference type="ChEBI" id="CHEBI:33019"/>
        <dbReference type="ChEBI" id="CHEBI:61557"/>
        <dbReference type="ChEBI" id="CHEBI:140395"/>
        <dbReference type="EC" id="2.7.7.6"/>
    </reaction>
</comment>
<dbReference type="GO" id="GO:0006351">
    <property type="term" value="P:DNA-templated transcription"/>
    <property type="evidence" value="ECO:0007669"/>
    <property type="project" value="InterPro"/>
</dbReference>
<accession>A0A086TBR4</accession>
<dbReference type="InterPro" id="IPR047107">
    <property type="entry name" value="DNA-dir_RNA_pol1_lsu_C"/>
</dbReference>
<dbReference type="Pfam" id="PF04998">
    <property type="entry name" value="RNA_pol_Rpb1_5"/>
    <property type="match status" value="1"/>
</dbReference>
<sequence length="1688" mass="187268">MNIAQPISSDVESVEFTFLSPKEIESISVKRIENDSTFDNLLNPVPGGLYDPALGSWSDSPCSTCNLNQANCPGHPGHIQLPLAVYHPVFLDQAYRLLRAACVYCKGFRLAQKDLHRYVCKLRLLQHHLINEAHIVDCIGENDFGLSMSELGVPVYESEAEEEGNDSVNNVIRAREQYVNQCLRGIKAKRGEVKRGKHEGVTEMRREVIKDFLAELTKTRKCAGCGGISPAYRKDKFVKIFEKALSDKEKVKMAQRGMKRHDAMTRIFQAQAKRKPNGYSSDEGVADVDSPTVERLEAHAADADEDTAMPDVGESMASASQRYISPMEVRARLTELFEKEQELIFLLYNSRPATRSSPKVTPEMFFMTHILVPPNRYRPEARTDNDSIAEAQQNSLYKNILRACGKIARISKDLTEQRGDFSQLHQACVELQEGVNSLIDKEKNPVQGAAAARNEDGIKQLLEKKEGLFRKNMMGKRVNYAARSVISPDPNLETNEIGVPPVFARKLTYPEPVTSHNFRDMKQAVINGMDKWPGAFAIENENGQIVSLRHKSVEDRIALANQLLAPSSTNVSKARNNKVHRHLTNGDVVLMNRQPTLHKPSIMGHRVRVLPGEKTIRMHYANCNTYNADFDGDEMNMHFPQNEVARAEALQIADTDHQYLSATAGKPLRGLIQDHISVSVALCNRDTLFTRADYHQLVYNALRPENGHILGERLQLVPPAIIKPVPRWTGKQIITTILKNIQPPNCGGLYMQGESQVKGEQWGRFSEDGTVLIQNGELITGILDKAQIGSSSGGLIHSIHEVYGPAVAGKLLSSLGRLLTRYLNVRAFSCGMDDLKLTREGEEARRKELLAAKDLGLRVASTYVSIEDCKQDEDPLLLERLEEVLRDDKKQEGLDLLMNSETRNITDGIQKACIPNGLEKPFPKNQMQTMTTSGAKGSRVNASLISCNLGQQVLEGRRVPLMVSGKSLPCFKQFETNARAGGYVLQRFLTGLRPQEYYFHHMAGREGLIDTAVKTSRSGYLQRCVIKGMEGLTVAYDTTVRDADGSMVQFLYGEDGLDVTKQKHLFDFRFVLQNVNSEAAQLRYDPKVGNRLSTHRDDITKYMKKAIKHSKPRDRQARDPLLSMFNPATNAFATSEKFFEAMSRYVKDNNDGLVLDKSDKSNKSRAALNRKNAEMLFAMKYLQSLVEPGEAVGIVAGQSVGEPSTQMTLNTFHLAGHSAKNVTLGIPRLREILMTASRSISTPAMSLYPNAEMSKDDAEVFAKSISILPLGYIMDSASVQERVGRGKGHATAKMYTVKLNFFPSGEYCKTYAITVTDVMNAIERKFVPNLCLLIKKELRKRKNEAMTAADKIGVKSGVVEIAAPAAQAQRDEDDDEDDENGDGDATSAKLRANRGEEVSYGPNDDEDDALQKTLDKTDGMAEDSEDEDDVGAAASNRPRSRAEDSDDDAFGSSDGEEEVTLSAQARTERVLKKNLDVSAFTCDEKNGSWCSIKLEYPGSTPKLLMLNLVQDAVKKTVIQQISGVGTCTFVDERDGPVIHTEGVNLRAMQKYSDFIDPHRISTNDIGAVLDVYGVEAGRATIVAELGGVFDSHGIKVDNRHLNLIADYMTRNGGFTPFNRNGLKGNVSPFTKMSFETTLAFLKDAVLDGDWDDLTTPSSRLVMGRLGKVGTGGFDVLTQLPTHYDETMA</sequence>
<dbReference type="HOGENOM" id="CLU_000487_2_4_1"/>
<dbReference type="EC" id="2.7.7.6" evidence="12"/>
<evidence type="ECO:0000259" key="14">
    <source>
        <dbReference type="SMART" id="SM00663"/>
    </source>
</evidence>
<dbReference type="FunFam" id="2.40.40.20:FF:000019">
    <property type="entry name" value="DNA-directed RNA polymerase II subunit RPB1"/>
    <property type="match status" value="1"/>
</dbReference>
<dbReference type="GO" id="GO:0003899">
    <property type="term" value="F:DNA-directed RNA polymerase activity"/>
    <property type="evidence" value="ECO:0007669"/>
    <property type="project" value="UniProtKB-EC"/>
</dbReference>
<dbReference type="Gene3D" id="1.10.357.120">
    <property type="match status" value="1"/>
</dbReference>
<dbReference type="FunFam" id="1.10.274.100:FF:000006">
    <property type="entry name" value="DNA-directed RNA polymerase subunit"/>
    <property type="match status" value="1"/>
</dbReference>
<reference evidence="16" key="1">
    <citation type="journal article" date="2014" name="Genome Announc.">
        <title>Genome sequence and annotation of Acremonium chrysogenum, producer of the beta-lactam antibiotic cephalosporin C.</title>
        <authorList>
            <person name="Terfehr D."/>
            <person name="Dahlmann T.A."/>
            <person name="Specht T."/>
            <person name="Zadra I."/>
            <person name="Kuernsteiner H."/>
            <person name="Kueck U."/>
        </authorList>
    </citation>
    <scope>NUCLEOTIDE SEQUENCE [LARGE SCALE GENOMIC DNA]</scope>
    <source>
        <strain evidence="16">ATCC 11550 / CBS 779.69 / DSM 880 / IAM 14645 / JCM 23072 / IMI 49137</strain>
    </source>
</reference>
<dbReference type="InterPro" id="IPR045867">
    <property type="entry name" value="DNA-dir_RpoC_beta_prime"/>
</dbReference>